<dbReference type="SUPFAM" id="SSF53756">
    <property type="entry name" value="UDP-Glycosyltransferase/glycogen phosphorylase"/>
    <property type="match status" value="1"/>
</dbReference>
<evidence type="ECO:0000256" key="4">
    <source>
        <dbReference type="RuleBase" id="RU362057"/>
    </source>
</evidence>
<dbReference type="PANTHER" id="PTHR11926">
    <property type="entry name" value="GLUCOSYL/GLUCURONOSYL TRANSFERASES"/>
    <property type="match status" value="1"/>
</dbReference>
<dbReference type="AlphaFoldDB" id="A0A835CND6"/>
<dbReference type="GO" id="GO:0080044">
    <property type="term" value="F:quercetin 7-O-glucosyltransferase activity"/>
    <property type="evidence" value="ECO:0007669"/>
    <property type="project" value="TreeGrafter"/>
</dbReference>
<comment type="similarity">
    <text evidence="1 3">Belongs to the UDP-glycosyltransferase family.</text>
</comment>
<keyword evidence="3" id="KW-0328">Glycosyltransferase</keyword>
<evidence type="ECO:0000256" key="2">
    <source>
        <dbReference type="ARBA" id="ARBA00022679"/>
    </source>
</evidence>
<keyword evidence="6" id="KW-1185">Reference proteome</keyword>
<evidence type="ECO:0000256" key="1">
    <source>
        <dbReference type="ARBA" id="ARBA00009995"/>
    </source>
</evidence>
<accession>A0A835CND6</accession>
<reference evidence="5" key="1">
    <citation type="submission" date="2020-09" db="EMBL/GenBank/DDBJ databases">
        <title>Genome-Enabled Discovery of Anthraquinone Biosynthesis in Senna tora.</title>
        <authorList>
            <person name="Kang S.-H."/>
            <person name="Pandey R.P."/>
            <person name="Lee C.-M."/>
            <person name="Sim J.-S."/>
            <person name="Jeong J.-T."/>
            <person name="Choi B.-S."/>
            <person name="Jung M."/>
            <person name="Ginzburg D."/>
            <person name="Zhao K."/>
            <person name="Won S.Y."/>
            <person name="Oh T.-J."/>
            <person name="Yu Y."/>
            <person name="Kim N.-H."/>
            <person name="Lee O.R."/>
            <person name="Lee T.-H."/>
            <person name="Bashyal P."/>
            <person name="Kim T.-S."/>
            <person name="Lee W.-H."/>
            <person name="Kawkins C."/>
            <person name="Kim C.-K."/>
            <person name="Kim J.S."/>
            <person name="Ahn B.O."/>
            <person name="Rhee S.Y."/>
            <person name="Sohng J.K."/>
        </authorList>
    </citation>
    <scope>NUCLEOTIDE SEQUENCE</scope>
    <source>
        <tissue evidence="5">Leaf</tissue>
    </source>
</reference>
<dbReference type="EMBL" id="JAAIUW010000001">
    <property type="protein sequence ID" value="KAF7845432.1"/>
    <property type="molecule type" value="Genomic_DNA"/>
</dbReference>
<dbReference type="GO" id="GO:0080043">
    <property type="term" value="F:quercetin 3-O-glucosyltransferase activity"/>
    <property type="evidence" value="ECO:0007669"/>
    <property type="project" value="TreeGrafter"/>
</dbReference>
<dbReference type="CDD" id="cd03784">
    <property type="entry name" value="GT1_Gtf-like"/>
    <property type="match status" value="1"/>
</dbReference>
<comment type="caution">
    <text evidence="5">The sequence shown here is derived from an EMBL/GenBank/DDBJ whole genome shotgun (WGS) entry which is preliminary data.</text>
</comment>
<evidence type="ECO:0000256" key="3">
    <source>
        <dbReference type="RuleBase" id="RU003718"/>
    </source>
</evidence>
<dbReference type="EC" id="2.4.1.-" evidence="4"/>
<dbReference type="Gene3D" id="3.40.50.2000">
    <property type="entry name" value="Glycogen Phosphorylase B"/>
    <property type="match status" value="2"/>
</dbReference>
<dbReference type="InterPro" id="IPR002213">
    <property type="entry name" value="UDP_glucos_trans"/>
</dbReference>
<keyword evidence="2 3" id="KW-0808">Transferase</keyword>
<evidence type="ECO:0000313" key="5">
    <source>
        <dbReference type="EMBL" id="KAF7845432.1"/>
    </source>
</evidence>
<dbReference type="Proteomes" id="UP000634136">
    <property type="component" value="Unassembled WGS sequence"/>
</dbReference>
<dbReference type="PANTHER" id="PTHR11926:SF1392">
    <property type="entry name" value="GLYCOSYLTRANSFERASE"/>
    <property type="match status" value="1"/>
</dbReference>
<dbReference type="OrthoDB" id="5835829at2759"/>
<name>A0A835CND6_9FABA</name>
<proteinExistence type="inferred from homology"/>
<dbReference type="InterPro" id="IPR035595">
    <property type="entry name" value="UDP_glycos_trans_CS"/>
</dbReference>
<organism evidence="5 6">
    <name type="scientific">Senna tora</name>
    <dbReference type="NCBI Taxonomy" id="362788"/>
    <lineage>
        <taxon>Eukaryota</taxon>
        <taxon>Viridiplantae</taxon>
        <taxon>Streptophyta</taxon>
        <taxon>Embryophyta</taxon>
        <taxon>Tracheophyta</taxon>
        <taxon>Spermatophyta</taxon>
        <taxon>Magnoliopsida</taxon>
        <taxon>eudicotyledons</taxon>
        <taxon>Gunneridae</taxon>
        <taxon>Pentapetalae</taxon>
        <taxon>rosids</taxon>
        <taxon>fabids</taxon>
        <taxon>Fabales</taxon>
        <taxon>Fabaceae</taxon>
        <taxon>Caesalpinioideae</taxon>
        <taxon>Cassia clade</taxon>
        <taxon>Senna</taxon>
    </lineage>
</organism>
<dbReference type="PROSITE" id="PS00375">
    <property type="entry name" value="UDPGT"/>
    <property type="match status" value="1"/>
</dbReference>
<gene>
    <name evidence="5" type="ORF">G2W53_002337</name>
</gene>
<sequence>MIHVMAEKESPTPHVVVLPFPAHGHINPMLTLSKLFSHFGLETTFAISHRFHTRLNKLTHLNKLTRLPSFHFATITDGAPSDLPKAPFQAFPLFITPTARAAVATELRDLLAGLSPPATCVVADGLMSTIALDVTAEFGIPVIAFRTYSATCTWATVFLKKMVEEGVIPVQIQEDMEKEITSIPGLENLLRGQDLPVICRLDPDHPVLNFYITETSAMCKASSIIFNTFHNLESPIISKFSTIFPKVYSLGPLHSLFKPHITTSNNNDTTCITWLNSHHPNTVLYVSFGTVVCLSRDQVMEFWHGLVNSGKPFLWVLRDDSIQSGDGVVDSVLRHGVPAERGLLVDWAPQEEVLAHPAVGGFLSHSGWNSTLESISEGVPLICWPLIADQTVNSRCVSEMWRVGIDMKGSCDRVIVENMVRDLMENKREDILRSTAEMANMANESVKKGGSSYRDLEKLIEDIRSMSLNN</sequence>
<protein>
    <recommendedName>
        <fullName evidence="4">Glycosyltransferase</fullName>
        <ecNumber evidence="4">2.4.1.-</ecNumber>
    </recommendedName>
</protein>
<dbReference type="Pfam" id="PF00201">
    <property type="entry name" value="UDPGT"/>
    <property type="match status" value="1"/>
</dbReference>
<dbReference type="FunFam" id="3.40.50.2000:FF:000060">
    <property type="entry name" value="Glycosyltransferase"/>
    <property type="match status" value="1"/>
</dbReference>
<evidence type="ECO:0000313" key="6">
    <source>
        <dbReference type="Proteomes" id="UP000634136"/>
    </source>
</evidence>